<protein>
    <recommendedName>
        <fullName evidence="4">Probable endonuclease LCL3</fullName>
    </recommendedName>
    <alternativeName>
        <fullName evidence="5">Probable endonuclease lcl3</fullName>
    </alternativeName>
</protein>
<evidence type="ECO:0000256" key="2">
    <source>
        <dbReference type="ARBA" id="ARBA00004173"/>
    </source>
</evidence>
<evidence type="ECO:0000256" key="14">
    <source>
        <dbReference type="ARBA" id="ARBA00023136"/>
    </source>
</evidence>
<keyword evidence="10" id="KW-0378">Hydrolase</keyword>
<accession>A0AAI8VBU2</accession>
<dbReference type="GO" id="GO:0046872">
    <property type="term" value="F:metal ion binding"/>
    <property type="evidence" value="ECO:0007669"/>
    <property type="project" value="UniProtKB-KW"/>
</dbReference>
<dbReference type="SMART" id="SM00318">
    <property type="entry name" value="SNc"/>
    <property type="match status" value="1"/>
</dbReference>
<evidence type="ECO:0000256" key="15">
    <source>
        <dbReference type="SAM" id="MobiDB-lite"/>
    </source>
</evidence>
<evidence type="ECO:0000256" key="12">
    <source>
        <dbReference type="ARBA" id="ARBA00022989"/>
    </source>
</evidence>
<dbReference type="InterPro" id="IPR016071">
    <property type="entry name" value="Staphylococal_nuclease_OB-fold"/>
</dbReference>
<dbReference type="GO" id="GO:0004519">
    <property type="term" value="F:endonuclease activity"/>
    <property type="evidence" value="ECO:0007669"/>
    <property type="project" value="UniProtKB-KW"/>
</dbReference>
<feature type="region of interest" description="Disordered" evidence="15">
    <location>
        <begin position="238"/>
        <end position="295"/>
    </location>
</feature>
<keyword evidence="9" id="KW-0255">Endonuclease</keyword>
<evidence type="ECO:0000256" key="13">
    <source>
        <dbReference type="ARBA" id="ARBA00023128"/>
    </source>
</evidence>
<keyword evidence="6" id="KW-0812">Transmembrane</keyword>
<proteinExistence type="inferred from homology"/>
<dbReference type="PROSITE" id="PS50830">
    <property type="entry name" value="TNASE_3"/>
    <property type="match status" value="1"/>
</dbReference>
<keyword evidence="18" id="KW-1185">Reference proteome</keyword>
<comment type="subcellular location">
    <subcellularLocation>
        <location evidence="1">Membrane</location>
        <topology evidence="1">Single-pass membrane protein</topology>
    </subcellularLocation>
    <subcellularLocation>
        <location evidence="2">Mitochondrion</location>
    </subcellularLocation>
</comment>
<evidence type="ECO:0000256" key="7">
    <source>
        <dbReference type="ARBA" id="ARBA00022722"/>
    </source>
</evidence>
<feature type="domain" description="TNase-like" evidence="16">
    <location>
        <begin position="90"/>
        <end position="248"/>
    </location>
</feature>
<evidence type="ECO:0000256" key="4">
    <source>
        <dbReference type="ARBA" id="ARBA00013404"/>
    </source>
</evidence>
<dbReference type="InterPro" id="IPR035437">
    <property type="entry name" value="SNase_OB-fold_sf"/>
</dbReference>
<feature type="compositionally biased region" description="Low complexity" evidence="15">
    <location>
        <begin position="1"/>
        <end position="20"/>
    </location>
</feature>
<comment type="caution">
    <text evidence="17">The sequence shown here is derived from an EMBL/GenBank/DDBJ whole genome shotgun (WGS) entry which is preliminary data.</text>
</comment>
<gene>
    <name evidence="17" type="ORF">KHLLAP_LOCUS2471</name>
</gene>
<comment type="similarity">
    <text evidence="3">Belongs to the LCL3 family.</text>
</comment>
<reference evidence="17" key="1">
    <citation type="submission" date="2023-10" db="EMBL/GenBank/DDBJ databases">
        <authorList>
            <person name="Hackl T."/>
        </authorList>
    </citation>
    <scope>NUCLEOTIDE SEQUENCE</scope>
</reference>
<evidence type="ECO:0000313" key="17">
    <source>
        <dbReference type="EMBL" id="CAJ2502003.1"/>
    </source>
</evidence>
<keyword evidence="8" id="KW-0479">Metal-binding</keyword>
<evidence type="ECO:0000313" key="18">
    <source>
        <dbReference type="Proteomes" id="UP001295740"/>
    </source>
</evidence>
<dbReference type="GO" id="GO:0016020">
    <property type="term" value="C:membrane"/>
    <property type="evidence" value="ECO:0007669"/>
    <property type="project" value="UniProtKB-SubCell"/>
</dbReference>
<keyword evidence="14" id="KW-0472">Membrane</keyword>
<evidence type="ECO:0000256" key="8">
    <source>
        <dbReference type="ARBA" id="ARBA00022723"/>
    </source>
</evidence>
<evidence type="ECO:0000256" key="5">
    <source>
        <dbReference type="ARBA" id="ARBA00014651"/>
    </source>
</evidence>
<evidence type="ECO:0000256" key="1">
    <source>
        <dbReference type="ARBA" id="ARBA00004167"/>
    </source>
</evidence>
<evidence type="ECO:0000256" key="11">
    <source>
        <dbReference type="ARBA" id="ARBA00022837"/>
    </source>
</evidence>
<keyword evidence="11" id="KW-0106">Calcium</keyword>
<dbReference type="Pfam" id="PF00565">
    <property type="entry name" value="SNase"/>
    <property type="match status" value="1"/>
</dbReference>
<evidence type="ECO:0000259" key="16">
    <source>
        <dbReference type="PROSITE" id="PS50830"/>
    </source>
</evidence>
<evidence type="ECO:0000256" key="9">
    <source>
        <dbReference type="ARBA" id="ARBA00022759"/>
    </source>
</evidence>
<dbReference type="PANTHER" id="PTHR12302">
    <property type="entry name" value="EBNA2 BINDING PROTEIN P100"/>
    <property type="match status" value="1"/>
</dbReference>
<organism evidence="17 18">
    <name type="scientific">Anthostomella pinea</name>
    <dbReference type="NCBI Taxonomy" id="933095"/>
    <lineage>
        <taxon>Eukaryota</taxon>
        <taxon>Fungi</taxon>
        <taxon>Dikarya</taxon>
        <taxon>Ascomycota</taxon>
        <taxon>Pezizomycotina</taxon>
        <taxon>Sordariomycetes</taxon>
        <taxon>Xylariomycetidae</taxon>
        <taxon>Xylariales</taxon>
        <taxon>Xylariaceae</taxon>
        <taxon>Anthostomella</taxon>
    </lineage>
</organism>
<dbReference type="Gene3D" id="2.40.50.90">
    <property type="match status" value="1"/>
</dbReference>
<keyword evidence="12" id="KW-1133">Transmembrane helix</keyword>
<name>A0AAI8VBU2_9PEZI</name>
<evidence type="ECO:0000256" key="6">
    <source>
        <dbReference type="ARBA" id="ARBA00022692"/>
    </source>
</evidence>
<keyword evidence="7" id="KW-0540">Nuclease</keyword>
<dbReference type="Proteomes" id="UP001295740">
    <property type="component" value="Unassembled WGS sequence"/>
</dbReference>
<dbReference type="AlphaFoldDB" id="A0AAI8VBU2"/>
<dbReference type="GO" id="GO:0016787">
    <property type="term" value="F:hydrolase activity"/>
    <property type="evidence" value="ECO:0007669"/>
    <property type="project" value="UniProtKB-KW"/>
</dbReference>
<dbReference type="EMBL" id="CAUWAG010000003">
    <property type="protein sequence ID" value="CAJ2502003.1"/>
    <property type="molecule type" value="Genomic_DNA"/>
</dbReference>
<dbReference type="SUPFAM" id="SSF50199">
    <property type="entry name" value="Staphylococcal nuclease"/>
    <property type="match status" value="1"/>
</dbReference>
<evidence type="ECO:0000256" key="3">
    <source>
        <dbReference type="ARBA" id="ARBA00005435"/>
    </source>
</evidence>
<feature type="region of interest" description="Disordered" evidence="15">
    <location>
        <begin position="1"/>
        <end position="36"/>
    </location>
</feature>
<dbReference type="FunFam" id="2.40.50.90:FF:000029">
    <property type="entry name" value="Probable endonuclease lcl3"/>
    <property type="match status" value="1"/>
</dbReference>
<evidence type="ECO:0000256" key="10">
    <source>
        <dbReference type="ARBA" id="ARBA00022801"/>
    </source>
</evidence>
<dbReference type="PANTHER" id="PTHR12302:SF3">
    <property type="entry name" value="SERINE_THREONINE-PROTEIN KINASE 31"/>
    <property type="match status" value="1"/>
</dbReference>
<dbReference type="GO" id="GO:0005739">
    <property type="term" value="C:mitochondrion"/>
    <property type="evidence" value="ECO:0007669"/>
    <property type="project" value="UniProtKB-SubCell"/>
</dbReference>
<keyword evidence="13" id="KW-0496">Mitochondrion</keyword>
<sequence>MPWPFNSGSGPGSGPSANSSPDKDDDSSRPPVSWASSLNGTDWQHYKDPRNWVPTFLLTTTVLVSLQVYRSYLRRIPGAIHVQPSFFRKRSLFGQVTSVGDGDNFHMFHTPGGRFVGWGWLRKVPQKKAELKSKTIPIRLAGVDAPEGAHFGRPAQPFSTDALAWLSSYILGRRVRAKIYKRDQYDRIVATVFVRRFLIRRDVGLEMLKRGLATTYEAKTGAEFGGLEEKYKAAQAKAKDKKRGIWGGNPQHFESPRENSRSNAGTGDGEAAARESGPLDLSEPTGGSRLVSRTA</sequence>